<accession>A0A9X3IZR0</accession>
<reference evidence="1" key="1">
    <citation type="submission" date="2022-11" db="EMBL/GenBank/DDBJ databases">
        <title>Minimal conservation of predation-associated metabolite biosynthetic gene clusters underscores biosynthetic potential of Myxococcota including descriptions for ten novel species: Archangium lansinium sp. nov., Myxococcus landrumus sp. nov., Nannocystis bai.</title>
        <authorList>
            <person name="Ahearne A."/>
            <person name="Stevens C."/>
            <person name="Phillips K."/>
        </authorList>
    </citation>
    <scope>NUCLEOTIDE SEQUENCE</scope>
    <source>
        <strain evidence="1">Na p29</strain>
    </source>
</reference>
<protein>
    <submittedName>
        <fullName evidence="1">Uncharacterized protein</fullName>
    </submittedName>
</protein>
<name>A0A9X3IZR0_9BACT</name>
<organism evidence="1 2">
    <name type="scientific">Nannocystis pusilla</name>
    <dbReference type="NCBI Taxonomy" id="889268"/>
    <lineage>
        <taxon>Bacteria</taxon>
        <taxon>Pseudomonadati</taxon>
        <taxon>Myxococcota</taxon>
        <taxon>Polyangia</taxon>
        <taxon>Nannocystales</taxon>
        <taxon>Nannocystaceae</taxon>
        <taxon>Nannocystis</taxon>
    </lineage>
</organism>
<dbReference type="EMBL" id="JAPNKE010000002">
    <property type="protein sequence ID" value="MCY1010887.1"/>
    <property type="molecule type" value="Genomic_DNA"/>
</dbReference>
<comment type="caution">
    <text evidence="1">The sequence shown here is derived from an EMBL/GenBank/DDBJ whole genome shotgun (WGS) entry which is preliminary data.</text>
</comment>
<keyword evidence="2" id="KW-1185">Reference proteome</keyword>
<sequence>MLLLAGGGTACARPEPPFLLSSQARDVEACSQAVSAYLPARDALGFCEHDSDCVEIVPEACLSSYYANVATAERSLASLEQSLSAQCGVPASDCVRTPLGWPRCHEGHCRRGGRVPRLRGMSCWAERWQLVTLDRPHLLHAWHSPPDLAPENARLTVEAPGHLTVRVDWGDCTGDNELQVYELHQRPPERQRLGNLEVLRFPVSPGDYTFRLEPAAMSCERATLTAHLDRADGTPAAGRFHGLAYERLCED</sequence>
<gene>
    <name evidence="1" type="ORF">OV079_36045</name>
</gene>
<dbReference type="AlphaFoldDB" id="A0A9X3IZR0"/>
<dbReference type="Proteomes" id="UP001150924">
    <property type="component" value="Unassembled WGS sequence"/>
</dbReference>
<evidence type="ECO:0000313" key="2">
    <source>
        <dbReference type="Proteomes" id="UP001150924"/>
    </source>
</evidence>
<evidence type="ECO:0000313" key="1">
    <source>
        <dbReference type="EMBL" id="MCY1010887.1"/>
    </source>
</evidence>
<proteinExistence type="predicted"/>
<dbReference type="RefSeq" id="WP_267774020.1">
    <property type="nucleotide sequence ID" value="NZ_JAPNKE010000002.1"/>
</dbReference>